<evidence type="ECO:0000313" key="1">
    <source>
        <dbReference type="EMBL" id="GAA1648167.1"/>
    </source>
</evidence>
<evidence type="ECO:0000313" key="2">
    <source>
        <dbReference type="Proteomes" id="UP001501319"/>
    </source>
</evidence>
<organism evidence="1 2">
    <name type="scientific">Kribbella alba</name>
    <dbReference type="NCBI Taxonomy" id="190197"/>
    <lineage>
        <taxon>Bacteria</taxon>
        <taxon>Bacillati</taxon>
        <taxon>Actinomycetota</taxon>
        <taxon>Actinomycetes</taxon>
        <taxon>Propionibacteriales</taxon>
        <taxon>Kribbellaceae</taxon>
        <taxon>Kribbella</taxon>
    </lineage>
</organism>
<gene>
    <name evidence="1" type="ORF">GCM10009744_44400</name>
</gene>
<sequence>MANTPTSTTKTPRTRVIPDRVALTWMLIAPNNSRAARADYAVVRSARAGMGWPGGVRVVARWGAHIYSAQLSP</sequence>
<protein>
    <submittedName>
        <fullName evidence="1">Uncharacterized protein</fullName>
    </submittedName>
</protein>
<keyword evidence="2" id="KW-1185">Reference proteome</keyword>
<dbReference type="Proteomes" id="UP001501319">
    <property type="component" value="Unassembled WGS sequence"/>
</dbReference>
<dbReference type="EMBL" id="BAAANE010000007">
    <property type="protein sequence ID" value="GAA1648167.1"/>
    <property type="molecule type" value="Genomic_DNA"/>
</dbReference>
<reference evidence="1 2" key="1">
    <citation type="journal article" date="2019" name="Int. J. Syst. Evol. Microbiol.">
        <title>The Global Catalogue of Microorganisms (GCM) 10K type strain sequencing project: providing services to taxonomists for standard genome sequencing and annotation.</title>
        <authorList>
            <consortium name="The Broad Institute Genomics Platform"/>
            <consortium name="The Broad Institute Genome Sequencing Center for Infectious Disease"/>
            <person name="Wu L."/>
            <person name="Ma J."/>
        </authorList>
    </citation>
    <scope>NUCLEOTIDE SEQUENCE [LARGE SCALE GENOMIC DNA]</scope>
    <source>
        <strain evidence="1 2">JCM 14306</strain>
    </source>
</reference>
<comment type="caution">
    <text evidence="1">The sequence shown here is derived from an EMBL/GenBank/DDBJ whole genome shotgun (WGS) entry which is preliminary data.</text>
</comment>
<name>A0ABN2FI71_9ACTN</name>
<proteinExistence type="predicted"/>
<accession>A0ABN2FI71</accession>